<reference evidence="3" key="1">
    <citation type="submission" date="2023-10" db="EMBL/GenBank/DDBJ databases">
        <title>Genome assembly of Pristionchus species.</title>
        <authorList>
            <person name="Yoshida K."/>
            <person name="Sommer R.J."/>
        </authorList>
    </citation>
    <scope>NUCLEOTIDE SEQUENCE</scope>
    <source>
        <strain evidence="3">RS5133</strain>
    </source>
</reference>
<dbReference type="SMART" id="SM00454">
    <property type="entry name" value="SAM"/>
    <property type="match status" value="1"/>
</dbReference>
<evidence type="ECO:0000313" key="3">
    <source>
        <dbReference type="EMBL" id="GMT18925.1"/>
    </source>
</evidence>
<evidence type="ECO:0000259" key="2">
    <source>
        <dbReference type="PROSITE" id="PS50105"/>
    </source>
</evidence>
<dbReference type="EMBL" id="BTSY01000003">
    <property type="protein sequence ID" value="GMT18925.1"/>
    <property type="molecule type" value="Genomic_DNA"/>
</dbReference>
<feature type="region of interest" description="Disordered" evidence="1">
    <location>
        <begin position="379"/>
        <end position="403"/>
    </location>
</feature>
<dbReference type="PROSITE" id="PS50105">
    <property type="entry name" value="SAM_DOMAIN"/>
    <property type="match status" value="1"/>
</dbReference>
<feature type="non-terminal residue" evidence="3">
    <location>
        <position position="403"/>
    </location>
</feature>
<comment type="caution">
    <text evidence="3">The sequence shown here is derived from an EMBL/GenBank/DDBJ whole genome shotgun (WGS) entry which is preliminary data.</text>
</comment>
<dbReference type="SUPFAM" id="SSF47769">
    <property type="entry name" value="SAM/Pointed domain"/>
    <property type="match status" value="1"/>
</dbReference>
<feature type="region of interest" description="Disordered" evidence="1">
    <location>
        <begin position="1"/>
        <end position="197"/>
    </location>
</feature>
<dbReference type="Gene3D" id="1.10.150.50">
    <property type="entry name" value="Transcription Factor, Ets-1"/>
    <property type="match status" value="1"/>
</dbReference>
<keyword evidence="4" id="KW-1185">Reference proteome</keyword>
<dbReference type="Proteomes" id="UP001432322">
    <property type="component" value="Unassembled WGS sequence"/>
</dbReference>
<protein>
    <recommendedName>
        <fullName evidence="2">SAM domain-containing protein</fullName>
    </recommendedName>
</protein>
<evidence type="ECO:0000256" key="1">
    <source>
        <dbReference type="SAM" id="MobiDB-lite"/>
    </source>
</evidence>
<feature type="compositionally biased region" description="Basic residues" evidence="1">
    <location>
        <begin position="160"/>
        <end position="172"/>
    </location>
</feature>
<feature type="compositionally biased region" description="Polar residues" evidence="1">
    <location>
        <begin position="57"/>
        <end position="68"/>
    </location>
</feature>
<feature type="compositionally biased region" description="Low complexity" evidence="1">
    <location>
        <begin position="78"/>
        <end position="91"/>
    </location>
</feature>
<organism evidence="3 4">
    <name type="scientific">Pristionchus fissidentatus</name>
    <dbReference type="NCBI Taxonomy" id="1538716"/>
    <lineage>
        <taxon>Eukaryota</taxon>
        <taxon>Metazoa</taxon>
        <taxon>Ecdysozoa</taxon>
        <taxon>Nematoda</taxon>
        <taxon>Chromadorea</taxon>
        <taxon>Rhabditida</taxon>
        <taxon>Rhabditina</taxon>
        <taxon>Diplogasteromorpha</taxon>
        <taxon>Diplogasteroidea</taxon>
        <taxon>Neodiplogasteridae</taxon>
        <taxon>Pristionchus</taxon>
    </lineage>
</organism>
<dbReference type="InterPro" id="IPR001660">
    <property type="entry name" value="SAM"/>
</dbReference>
<sequence length="403" mass="45746">HSSSTMAIVRPYEPPPDYPLDDRPSYSSYRNPRLFDSPSSHSYEMIRTRQYPEIAGLSTQDRTPSLRSFSRFGEGSTNNNQIPRQQRQQYRWSTSSTASFHDTPFCPSRLNPTLRNAPSRAETERSSQVPSWGSSGNPPSPSPSSSLLLRSAVHSPLRSEKRRRVNYRKTLKKSCPDLNGTMAREESDRRRRRIKKREEREWARKELTKWRLDDVILWLQEIGEEEVASLLIGYEIKGEDVARWNEESLGALGIDDAFTSKKILTERDKLMSKKSAKERTSLFDIISRASGDQVVVVETPLTVRDVIVGRNSSGCLSIQKVTGSNLPLEEDDCLIEINSVPGEQFTSPLMLTKLISDSGGKPVRFVVLRRKRLCVHPEEEITRDSSSGVSSSSPIHHSHEKLY</sequence>
<feature type="compositionally biased region" description="Low complexity" evidence="1">
    <location>
        <begin position="385"/>
        <end position="395"/>
    </location>
</feature>
<dbReference type="InterPro" id="IPR013761">
    <property type="entry name" value="SAM/pointed_sf"/>
</dbReference>
<gene>
    <name evidence="3" type="ORF">PFISCL1PPCAC_10222</name>
</gene>
<evidence type="ECO:0000313" key="4">
    <source>
        <dbReference type="Proteomes" id="UP001432322"/>
    </source>
</evidence>
<name>A0AAV5VJW8_9BILA</name>
<accession>A0AAV5VJW8</accession>
<dbReference type="CDD" id="cd09487">
    <property type="entry name" value="SAM_superfamily"/>
    <property type="match status" value="1"/>
</dbReference>
<proteinExistence type="predicted"/>
<feature type="domain" description="SAM" evidence="2">
    <location>
        <begin position="210"/>
        <end position="273"/>
    </location>
</feature>
<dbReference type="AlphaFoldDB" id="A0AAV5VJW8"/>
<dbReference type="Pfam" id="PF07647">
    <property type="entry name" value="SAM_2"/>
    <property type="match status" value="1"/>
</dbReference>
<feature type="non-terminal residue" evidence="3">
    <location>
        <position position="1"/>
    </location>
</feature>